<dbReference type="EMBL" id="MTYH01000014">
    <property type="protein sequence ID" value="PNP46687.1"/>
    <property type="molecule type" value="Genomic_DNA"/>
</dbReference>
<evidence type="ECO:0000256" key="1">
    <source>
        <dbReference type="SAM" id="MobiDB-lite"/>
    </source>
</evidence>
<evidence type="ECO:0000256" key="2">
    <source>
        <dbReference type="SAM" id="Phobius"/>
    </source>
</evidence>
<feature type="compositionally biased region" description="Polar residues" evidence="1">
    <location>
        <begin position="248"/>
        <end position="260"/>
    </location>
</feature>
<evidence type="ECO:0000313" key="3">
    <source>
        <dbReference type="EMBL" id="PNP46687.1"/>
    </source>
</evidence>
<feature type="region of interest" description="Disordered" evidence="1">
    <location>
        <begin position="174"/>
        <end position="280"/>
    </location>
</feature>
<gene>
    <name evidence="3" type="ORF">TGAMA5MH_01638</name>
</gene>
<keyword evidence="2" id="KW-0812">Transmembrane</keyword>
<evidence type="ECO:0000313" key="4">
    <source>
        <dbReference type="Proteomes" id="UP000236546"/>
    </source>
</evidence>
<reference evidence="3 4" key="1">
    <citation type="submission" date="2017-02" db="EMBL/GenBank/DDBJ databases">
        <title>Genomes of Trichoderma spp. with biocontrol activity.</title>
        <authorList>
            <person name="Gardiner D."/>
            <person name="Kazan K."/>
            <person name="Vos C."/>
            <person name="Harvey P."/>
        </authorList>
    </citation>
    <scope>NUCLEOTIDE SEQUENCE [LARGE SCALE GENOMIC DNA]</scope>
    <source>
        <strain evidence="3 4">A5MH</strain>
    </source>
</reference>
<dbReference type="Proteomes" id="UP000236546">
    <property type="component" value="Unassembled WGS sequence"/>
</dbReference>
<name>A0A2K0TMC9_9HYPO</name>
<feature type="region of interest" description="Disordered" evidence="1">
    <location>
        <begin position="122"/>
        <end position="145"/>
    </location>
</feature>
<organism evidence="3 4">
    <name type="scientific">Trichoderma gamsii</name>
    <dbReference type="NCBI Taxonomy" id="398673"/>
    <lineage>
        <taxon>Eukaryota</taxon>
        <taxon>Fungi</taxon>
        <taxon>Dikarya</taxon>
        <taxon>Ascomycota</taxon>
        <taxon>Pezizomycotina</taxon>
        <taxon>Sordariomycetes</taxon>
        <taxon>Hypocreomycetidae</taxon>
        <taxon>Hypocreales</taxon>
        <taxon>Hypocreaceae</taxon>
        <taxon>Trichoderma</taxon>
    </lineage>
</organism>
<dbReference type="OrthoDB" id="5222624at2759"/>
<dbReference type="AlphaFoldDB" id="A0A2K0TMC9"/>
<comment type="caution">
    <text evidence="3">The sequence shown here is derived from an EMBL/GenBank/DDBJ whole genome shotgun (WGS) entry which is preliminary data.</text>
</comment>
<sequence>MERITMLSRRELSQTTTTYIIIGVVVGVTCTVAVIAILIFTRRRGQKYSALRKNSQLRKRSSSALDRESYRKSVMSTFSEVDDAQRQAMIRKSLATRSSTMDLNVDAASIRTATTHPLEAHAEETNIQSPQPQQPLPPPSRDEEDLVGLRDDWKEWEARLNANYSPSLGIHPALSPRPALDSHPAPGPHPALGPHPAVSHSRHSSSSSNSSTRSAGAYLLATSPPSQCHIGLSTNELDRRSLPPMTRPHSNSSVRSNRSLPANYEIERDPRTLLPSQTRS</sequence>
<feature type="transmembrane region" description="Helical" evidence="2">
    <location>
        <begin position="20"/>
        <end position="40"/>
    </location>
</feature>
<keyword evidence="2" id="KW-1133">Transmembrane helix</keyword>
<proteinExistence type="predicted"/>
<accession>A0A2K0TMC9</accession>
<protein>
    <submittedName>
        <fullName evidence="3">Uncharacterized protein</fullName>
    </submittedName>
</protein>
<feature type="compositionally biased region" description="Low complexity" evidence="1">
    <location>
        <begin position="194"/>
        <end position="214"/>
    </location>
</feature>
<keyword evidence="2" id="KW-0472">Membrane</keyword>